<dbReference type="Gene3D" id="1.10.150.130">
    <property type="match status" value="1"/>
</dbReference>
<keyword evidence="6" id="KW-1185">Reference proteome</keyword>
<accession>A0ABT6DIU3</accession>
<feature type="domain" description="Tyr recombinase" evidence="4">
    <location>
        <begin position="168"/>
        <end position="361"/>
    </location>
</feature>
<dbReference type="PANTHER" id="PTHR30349:SF64">
    <property type="entry name" value="PROPHAGE INTEGRASE INTD-RELATED"/>
    <property type="match status" value="1"/>
</dbReference>
<dbReference type="InterPro" id="IPR002104">
    <property type="entry name" value="Integrase_catalytic"/>
</dbReference>
<proteinExistence type="inferred from homology"/>
<dbReference type="InterPro" id="IPR010998">
    <property type="entry name" value="Integrase_recombinase_N"/>
</dbReference>
<dbReference type="InterPro" id="IPR013762">
    <property type="entry name" value="Integrase-like_cat_sf"/>
</dbReference>
<sequence length="389" mass="45177">MSAKRITTKNGEVRWEVRVYENGRGSKRLKKIFDRKIDAEKFLLEFEKKKQELAENPFPSITFKDRTFNSESTYWLEDADSKFSPGHKVKAKEVVSSFIKVFPNLPIEKMTPEFLSKYQQAEFKKGLAPSTCNRKTEILMAVLNHSVKHRRIPFHPAQGFTKMKKTFLEMKFLTEGEARHFLRHIDQKYPRHTKDRWIFIVYLLAINTGMRAGEIWGLKRCDINSTRGIISVCRQFNRVSQELAQTKSGKGRDVPCNDHLREELKVWCMSNTIAMDDLVFSTETGLPICHENFIARRFKQDIRAWGGKTIRFHDLRHTAITLLISKKVDIKTVKEIAGHANIQTTMNYSHLLSDAVEKVSKEFQIIPAEKYADLKLVVNPEDHDISCAR</sequence>
<protein>
    <submittedName>
        <fullName evidence="5">Site-specific integrase</fullName>
    </submittedName>
</protein>
<keyword evidence="3" id="KW-0233">DNA recombination</keyword>
<evidence type="ECO:0000256" key="1">
    <source>
        <dbReference type="ARBA" id="ARBA00008857"/>
    </source>
</evidence>
<organism evidence="5 6">
    <name type="scientific">Bdellovibrio svalbardensis</name>
    <dbReference type="NCBI Taxonomy" id="2972972"/>
    <lineage>
        <taxon>Bacteria</taxon>
        <taxon>Pseudomonadati</taxon>
        <taxon>Bdellovibrionota</taxon>
        <taxon>Bdellovibrionia</taxon>
        <taxon>Bdellovibrionales</taxon>
        <taxon>Pseudobdellovibrionaceae</taxon>
        <taxon>Bdellovibrio</taxon>
    </lineage>
</organism>
<dbReference type="PROSITE" id="PS51898">
    <property type="entry name" value="TYR_RECOMBINASE"/>
    <property type="match status" value="1"/>
</dbReference>
<keyword evidence="2" id="KW-0238">DNA-binding</keyword>
<evidence type="ECO:0000256" key="2">
    <source>
        <dbReference type="ARBA" id="ARBA00023125"/>
    </source>
</evidence>
<evidence type="ECO:0000259" key="4">
    <source>
        <dbReference type="PROSITE" id="PS51898"/>
    </source>
</evidence>
<name>A0ABT6DIU3_9BACT</name>
<evidence type="ECO:0000313" key="6">
    <source>
        <dbReference type="Proteomes" id="UP001152321"/>
    </source>
</evidence>
<evidence type="ECO:0000256" key="3">
    <source>
        <dbReference type="ARBA" id="ARBA00023172"/>
    </source>
</evidence>
<evidence type="ECO:0000313" key="5">
    <source>
        <dbReference type="EMBL" id="MDG0816422.1"/>
    </source>
</evidence>
<dbReference type="SUPFAM" id="SSF56349">
    <property type="entry name" value="DNA breaking-rejoining enzymes"/>
    <property type="match status" value="1"/>
</dbReference>
<dbReference type="PANTHER" id="PTHR30349">
    <property type="entry name" value="PHAGE INTEGRASE-RELATED"/>
    <property type="match status" value="1"/>
</dbReference>
<dbReference type="Proteomes" id="UP001152321">
    <property type="component" value="Unassembled WGS sequence"/>
</dbReference>
<dbReference type="RefSeq" id="WP_277577901.1">
    <property type="nucleotide sequence ID" value="NZ_JANRMI010000002.1"/>
</dbReference>
<dbReference type="Gene3D" id="1.10.443.10">
    <property type="entry name" value="Intergrase catalytic core"/>
    <property type="match status" value="1"/>
</dbReference>
<dbReference type="InterPro" id="IPR011010">
    <property type="entry name" value="DNA_brk_join_enz"/>
</dbReference>
<reference evidence="5" key="1">
    <citation type="submission" date="2022-08" db="EMBL/GenBank/DDBJ databases">
        <title>Novel Bdellovibrio Species Isolated from Svalbard: Designation Bdellovibrio svalbardensis.</title>
        <authorList>
            <person name="Mitchell R.J."/>
            <person name="Choi S.Y."/>
        </authorList>
    </citation>
    <scope>NUCLEOTIDE SEQUENCE</scope>
    <source>
        <strain evidence="5">PAP01</strain>
    </source>
</reference>
<comment type="caution">
    <text evidence="5">The sequence shown here is derived from an EMBL/GenBank/DDBJ whole genome shotgun (WGS) entry which is preliminary data.</text>
</comment>
<dbReference type="InterPro" id="IPR050090">
    <property type="entry name" value="Tyrosine_recombinase_XerCD"/>
</dbReference>
<dbReference type="EMBL" id="JANRMI010000002">
    <property type="protein sequence ID" value="MDG0816422.1"/>
    <property type="molecule type" value="Genomic_DNA"/>
</dbReference>
<comment type="similarity">
    <text evidence="1">Belongs to the 'phage' integrase family.</text>
</comment>
<dbReference type="CDD" id="cd01189">
    <property type="entry name" value="INT_ICEBs1_C_like"/>
    <property type="match status" value="1"/>
</dbReference>
<gene>
    <name evidence="5" type="ORF">NWE73_08615</name>
</gene>
<dbReference type="Pfam" id="PF00589">
    <property type="entry name" value="Phage_integrase"/>
    <property type="match status" value="1"/>
</dbReference>